<dbReference type="InterPro" id="IPR019811">
    <property type="entry name" value="HDH_CS"/>
</dbReference>
<dbReference type="OrthoDB" id="9808167at2"/>
<keyword evidence="12" id="KW-0520">NAD</keyword>
<dbReference type="GO" id="GO:0050661">
    <property type="term" value="F:NADP binding"/>
    <property type="evidence" value="ECO:0007669"/>
    <property type="project" value="InterPro"/>
</dbReference>
<comment type="pathway">
    <text evidence="2">Amino-acid biosynthesis; L-threonine biosynthesis; L-threonine from L-aspartate: step 3/5.</text>
</comment>
<dbReference type="RefSeq" id="WP_061127583.1">
    <property type="nucleotide sequence ID" value="NZ_FCOF02000043.1"/>
</dbReference>
<evidence type="ECO:0000256" key="7">
    <source>
        <dbReference type="ARBA" id="ARBA00022605"/>
    </source>
</evidence>
<evidence type="ECO:0000256" key="6">
    <source>
        <dbReference type="ARBA" id="ARBA00013376"/>
    </source>
</evidence>
<dbReference type="AlphaFoldDB" id="A0A158CX86"/>
<keyword evidence="8" id="KW-0791">Threonine biosynthesis</keyword>
<dbReference type="InterPro" id="IPR036291">
    <property type="entry name" value="NAD(P)-bd_dom_sf"/>
</dbReference>
<dbReference type="SUPFAM" id="SSF55021">
    <property type="entry name" value="ACT-like"/>
    <property type="match status" value="1"/>
</dbReference>
<dbReference type="FunFam" id="3.30.70.260:FF:000030">
    <property type="entry name" value="Homoserine dehydrogenase"/>
    <property type="match status" value="1"/>
</dbReference>
<dbReference type="GO" id="GO:0046872">
    <property type="term" value="F:metal ion binding"/>
    <property type="evidence" value="ECO:0007669"/>
    <property type="project" value="UniProtKB-KW"/>
</dbReference>
<dbReference type="InterPro" id="IPR005106">
    <property type="entry name" value="Asp/hSer_DH_NAD-bd"/>
</dbReference>
<dbReference type="GO" id="GO:0009088">
    <property type="term" value="P:threonine biosynthetic process"/>
    <property type="evidence" value="ECO:0007669"/>
    <property type="project" value="UniProtKB-UniPathway"/>
</dbReference>
<dbReference type="GO" id="GO:0004412">
    <property type="term" value="F:homoserine dehydrogenase activity"/>
    <property type="evidence" value="ECO:0007669"/>
    <property type="project" value="UniProtKB-EC"/>
</dbReference>
<dbReference type="GO" id="GO:0009086">
    <property type="term" value="P:methionine biosynthetic process"/>
    <property type="evidence" value="ECO:0007669"/>
    <property type="project" value="UniProtKB-KW"/>
</dbReference>
<dbReference type="Gene3D" id="3.30.70.260">
    <property type="match status" value="1"/>
</dbReference>
<evidence type="ECO:0000313" key="19">
    <source>
        <dbReference type="Proteomes" id="UP000054870"/>
    </source>
</evidence>
<evidence type="ECO:0000256" key="1">
    <source>
        <dbReference type="ARBA" id="ARBA00001920"/>
    </source>
</evidence>
<dbReference type="EMBL" id="FCOF02000043">
    <property type="protein sequence ID" value="SAK86953.1"/>
    <property type="molecule type" value="Genomic_DNA"/>
</dbReference>
<feature type="domain" description="ACT" evidence="17">
    <location>
        <begin position="355"/>
        <end position="436"/>
    </location>
</feature>
<dbReference type="Pfam" id="PF01842">
    <property type="entry name" value="ACT"/>
    <property type="match status" value="1"/>
</dbReference>
<comment type="similarity">
    <text evidence="4 16">Belongs to the homoserine dehydrogenase family.</text>
</comment>
<comment type="caution">
    <text evidence="18">The sequence shown here is derived from an EMBL/GenBank/DDBJ whole genome shotgun (WGS) entry which is preliminary data.</text>
</comment>
<feature type="binding site" evidence="15">
    <location>
        <begin position="9"/>
        <end position="16"/>
    </location>
    <ligand>
        <name>NADP(+)</name>
        <dbReference type="ChEBI" id="CHEBI:58349"/>
    </ligand>
</feature>
<keyword evidence="13" id="KW-0486">Methionine biosynthesis</keyword>
<dbReference type="PANTHER" id="PTHR43331:SF1">
    <property type="entry name" value="HOMOSERINE DEHYDROGENASE"/>
    <property type="match status" value="1"/>
</dbReference>
<dbReference type="InterPro" id="IPR045865">
    <property type="entry name" value="ACT-like_dom_sf"/>
</dbReference>
<dbReference type="InterPro" id="IPR001342">
    <property type="entry name" value="HDH_cat"/>
</dbReference>
<feature type="active site" description="Proton donor" evidence="14">
    <location>
        <position position="205"/>
    </location>
</feature>
<dbReference type="PIRSF" id="PIRSF000098">
    <property type="entry name" value="Homoser_dehydrog"/>
    <property type="match status" value="1"/>
</dbReference>
<accession>A0A158CX86</accession>
<feature type="binding site" evidence="15">
    <location>
        <position position="105"/>
    </location>
    <ligand>
        <name>NADPH</name>
        <dbReference type="ChEBI" id="CHEBI:57783"/>
    </ligand>
</feature>
<keyword evidence="10 15" id="KW-0521">NADP</keyword>
<evidence type="ECO:0000256" key="10">
    <source>
        <dbReference type="ARBA" id="ARBA00022857"/>
    </source>
</evidence>
<evidence type="ECO:0000256" key="5">
    <source>
        <dbReference type="ARBA" id="ARBA00013213"/>
    </source>
</evidence>
<dbReference type="FunFam" id="3.40.50.720:FF:000062">
    <property type="entry name" value="Homoserine dehydrogenase"/>
    <property type="match status" value="1"/>
</dbReference>
<protein>
    <recommendedName>
        <fullName evidence="6">Homoserine dehydrogenase</fullName>
        <ecNumber evidence="5">1.1.1.3</ecNumber>
    </recommendedName>
</protein>
<evidence type="ECO:0000256" key="8">
    <source>
        <dbReference type="ARBA" id="ARBA00022697"/>
    </source>
</evidence>
<evidence type="ECO:0000256" key="3">
    <source>
        <dbReference type="ARBA" id="ARBA00005062"/>
    </source>
</evidence>
<reference evidence="18" key="1">
    <citation type="submission" date="2016-01" db="EMBL/GenBank/DDBJ databases">
        <authorList>
            <person name="Peeters C."/>
        </authorList>
    </citation>
    <scope>NUCLEOTIDE SEQUENCE [LARGE SCALE GENOMIC DNA]</scope>
    <source>
        <strain evidence="18">LMG 29318</strain>
    </source>
</reference>
<dbReference type="PROSITE" id="PS51671">
    <property type="entry name" value="ACT"/>
    <property type="match status" value="1"/>
</dbReference>
<dbReference type="Proteomes" id="UP000054870">
    <property type="component" value="Unassembled WGS sequence"/>
</dbReference>
<dbReference type="InterPro" id="IPR002912">
    <property type="entry name" value="ACT_dom"/>
</dbReference>
<dbReference type="PANTHER" id="PTHR43331">
    <property type="entry name" value="HOMOSERINE DEHYDROGENASE"/>
    <property type="match status" value="1"/>
</dbReference>
<dbReference type="Pfam" id="PF03447">
    <property type="entry name" value="NAD_binding_3"/>
    <property type="match status" value="1"/>
</dbReference>
<feature type="binding site" evidence="15">
    <location>
        <position position="190"/>
    </location>
    <ligand>
        <name>L-homoserine</name>
        <dbReference type="ChEBI" id="CHEBI:57476"/>
    </ligand>
</feature>
<evidence type="ECO:0000256" key="12">
    <source>
        <dbReference type="ARBA" id="ARBA00023027"/>
    </source>
</evidence>
<dbReference type="Pfam" id="PF00742">
    <property type="entry name" value="Homoserine_dh"/>
    <property type="match status" value="1"/>
</dbReference>
<keyword evidence="7" id="KW-0028">Amino-acid biosynthesis</keyword>
<keyword evidence="19" id="KW-1185">Reference proteome</keyword>
<dbReference type="FunFam" id="3.30.360.10:FF:000005">
    <property type="entry name" value="Homoserine dehydrogenase"/>
    <property type="match status" value="1"/>
</dbReference>
<evidence type="ECO:0000256" key="9">
    <source>
        <dbReference type="ARBA" id="ARBA00022723"/>
    </source>
</evidence>
<dbReference type="SUPFAM" id="SSF55347">
    <property type="entry name" value="Glyceraldehyde-3-phosphate dehydrogenase-like, C-terminal domain"/>
    <property type="match status" value="1"/>
</dbReference>
<comment type="cofactor">
    <cofactor evidence="1">
        <name>a metal cation</name>
        <dbReference type="ChEBI" id="CHEBI:25213"/>
    </cofactor>
</comment>
<evidence type="ECO:0000256" key="16">
    <source>
        <dbReference type="RuleBase" id="RU004171"/>
    </source>
</evidence>
<dbReference type="SUPFAM" id="SSF51735">
    <property type="entry name" value="NAD(P)-binding Rossmann-fold domains"/>
    <property type="match status" value="1"/>
</dbReference>
<evidence type="ECO:0000256" key="13">
    <source>
        <dbReference type="ARBA" id="ARBA00023167"/>
    </source>
</evidence>
<gene>
    <name evidence="18" type="ORF">AWB75_05904</name>
</gene>
<evidence type="ECO:0000256" key="2">
    <source>
        <dbReference type="ARBA" id="ARBA00005056"/>
    </source>
</evidence>
<dbReference type="PROSITE" id="PS01042">
    <property type="entry name" value="HOMOSER_DHGENASE"/>
    <property type="match status" value="1"/>
</dbReference>
<dbReference type="CDD" id="cd04881">
    <property type="entry name" value="ACT_HSDH-Hom"/>
    <property type="match status" value="1"/>
</dbReference>
<proteinExistence type="inferred from homology"/>
<dbReference type="Gene3D" id="3.40.50.720">
    <property type="entry name" value="NAD(P)-binding Rossmann-like Domain"/>
    <property type="match status" value="1"/>
</dbReference>
<organism evidence="18 19">
    <name type="scientific">Caballeronia catudaia</name>
    <dbReference type="NCBI Taxonomy" id="1777136"/>
    <lineage>
        <taxon>Bacteria</taxon>
        <taxon>Pseudomonadati</taxon>
        <taxon>Pseudomonadota</taxon>
        <taxon>Betaproteobacteria</taxon>
        <taxon>Burkholderiales</taxon>
        <taxon>Burkholderiaceae</taxon>
        <taxon>Caballeronia</taxon>
    </lineage>
</organism>
<dbReference type="UniPathway" id="UPA00051">
    <property type="reaction ID" value="UER00465"/>
</dbReference>
<dbReference type="NCBIfam" id="NF004976">
    <property type="entry name" value="PRK06349.1"/>
    <property type="match status" value="1"/>
</dbReference>
<dbReference type="Gene3D" id="3.30.360.10">
    <property type="entry name" value="Dihydrodipicolinate Reductase, domain 2"/>
    <property type="match status" value="1"/>
</dbReference>
<name>A0A158CX86_9BURK</name>
<dbReference type="InterPro" id="IPR016204">
    <property type="entry name" value="HDH"/>
</dbReference>
<evidence type="ECO:0000256" key="11">
    <source>
        <dbReference type="ARBA" id="ARBA00023002"/>
    </source>
</evidence>
<dbReference type="UniPathway" id="UPA00050">
    <property type="reaction ID" value="UER00063"/>
</dbReference>
<evidence type="ECO:0000256" key="14">
    <source>
        <dbReference type="PIRSR" id="PIRSR000098-1"/>
    </source>
</evidence>
<keyword evidence="11" id="KW-0560">Oxidoreductase</keyword>
<evidence type="ECO:0000259" key="17">
    <source>
        <dbReference type="PROSITE" id="PS51671"/>
    </source>
</evidence>
<evidence type="ECO:0000256" key="15">
    <source>
        <dbReference type="PIRSR" id="PIRSR000098-2"/>
    </source>
</evidence>
<keyword evidence="9" id="KW-0479">Metal-binding</keyword>
<evidence type="ECO:0000256" key="4">
    <source>
        <dbReference type="ARBA" id="ARBA00006753"/>
    </source>
</evidence>
<comment type="pathway">
    <text evidence="3">Amino-acid biosynthesis; L-methionine biosynthesis via de novo pathway; L-homoserine from L-aspartate: step 3/3.</text>
</comment>
<evidence type="ECO:0000313" key="18">
    <source>
        <dbReference type="EMBL" id="SAK86953.1"/>
    </source>
</evidence>
<dbReference type="EC" id="1.1.1.3" evidence="5"/>
<sequence>MEPIKVGLLGFGTVGSGTFTVLRRNQEEIKRRAGRGIEIARVAVRTPAKAEAAATQGIAVTDDFNAVVDDPSIDIVCEMIGGTGFARELVLRAIANGKHVVTANKALLAVHGTEIFEAARAKGVMVAFEAAVAGGIPIIKALREGLTANQIQYIAGIINGTTNYILSEMRDRGLDFATALKAAQELGYAEADPTFDIEGVDAAHKVTIMSAIAFGVPVQFDRAYVEGISKLAAIDIRYAEDLGYRIKLLGIARRTEKGIELRTHPTLIPAKRLLANVEGAMNAVVVHGDAVGTTLYYGKGAGAEPTASAVVADLVDVTRLHTADPEHRVPHLAFQPDSLSNTPILPIDEVTSGYYLRLRVADVTGVLANITRILADKAISIDALLQKESEEVDGANKGETDIILITHETLEKNVNAAIAEIEALSTVVSKVTKLRMEALN</sequence>